<reference evidence="2 3" key="1">
    <citation type="submission" date="2018-12" db="EMBL/GenBank/DDBJ databases">
        <title>The Draft Genome Sequence of the Soil Bacterium Pedobacter tournemirensis R1.</title>
        <authorList>
            <person name="He J."/>
        </authorList>
    </citation>
    <scope>NUCLEOTIDE SEQUENCE [LARGE SCALE GENOMIC DNA]</scope>
    <source>
        <strain evidence="2 3">R1</strain>
    </source>
</reference>
<dbReference type="SUPFAM" id="SSF48452">
    <property type="entry name" value="TPR-like"/>
    <property type="match status" value="1"/>
</dbReference>
<dbReference type="AlphaFoldDB" id="A0A4Q0M6T6"/>
<sequence>MKRIIYIVLFISLGFAGCEKYLDQAPDQRSELTSPEKVSQLLVSAYPQNAYMVFTESISDNSDDKGAGEIGVENHDPYFFQDLQTQSDDTPDNYWRACYKAIAATNVALDAIEKAPDPQRYTAQRGEALLARAYSHFMLVSLFAKTYDETTASSDLGIPYVTEPETEVIKQYDRSTVANVYKKIEEDLKAGLPLLQNQYKSPKYHFTTAAAHAFAARFYLFKKEYQKVIEHANKAFPGTTIQNNLRPVNSTYRQMNDAEARAQLNNQASLSANLLLAEQFSLYGYYNIYARYRYGPSNDILYSTVYAANASGAPWAWSSMVVQYSANDPFLAKYGTRMKLASLNANYGDAYCISPLLTTDELLFNRAEASVMTGNFSAAITDLNMFLSQNIEGYDAGPDNLTEEKVKEFYETDDTKEALIKTILDFKRTAFLHEGMRWFDILRHKLTVVHRTVDGQEMTLGPDDPRRVFQLPVEVQSAGLVLNPR</sequence>
<gene>
    <name evidence="2" type="ORF">EKH83_15375</name>
</gene>
<dbReference type="RefSeq" id="WP_128770337.1">
    <property type="nucleotide sequence ID" value="NZ_RXOC01000010.1"/>
</dbReference>
<evidence type="ECO:0000313" key="2">
    <source>
        <dbReference type="EMBL" id="RXF68705.1"/>
    </source>
</evidence>
<accession>A0A4Q0M6T6</accession>
<dbReference type="PROSITE" id="PS51257">
    <property type="entry name" value="PROKAR_LIPOPROTEIN"/>
    <property type="match status" value="1"/>
</dbReference>
<evidence type="ECO:0000259" key="1">
    <source>
        <dbReference type="Pfam" id="PF14322"/>
    </source>
</evidence>
<dbReference type="Pfam" id="PF14322">
    <property type="entry name" value="SusD-like_3"/>
    <property type="match status" value="1"/>
</dbReference>
<feature type="domain" description="SusD-like N-terminal" evidence="1">
    <location>
        <begin position="20"/>
        <end position="220"/>
    </location>
</feature>
<dbReference type="Proteomes" id="UP000290848">
    <property type="component" value="Unassembled WGS sequence"/>
</dbReference>
<proteinExistence type="predicted"/>
<protein>
    <submittedName>
        <fullName evidence="2">RagB/SusD family nutrient uptake outer membrane protein</fullName>
    </submittedName>
</protein>
<dbReference type="InterPro" id="IPR033985">
    <property type="entry name" value="SusD-like_N"/>
</dbReference>
<comment type="caution">
    <text evidence="2">The sequence shown here is derived from an EMBL/GenBank/DDBJ whole genome shotgun (WGS) entry which is preliminary data.</text>
</comment>
<organism evidence="2 3">
    <name type="scientific">Arcticibacter tournemirensis</name>
    <dbReference type="NCBI Taxonomy" id="699437"/>
    <lineage>
        <taxon>Bacteria</taxon>
        <taxon>Pseudomonadati</taxon>
        <taxon>Bacteroidota</taxon>
        <taxon>Sphingobacteriia</taxon>
        <taxon>Sphingobacteriales</taxon>
        <taxon>Sphingobacteriaceae</taxon>
        <taxon>Arcticibacter</taxon>
    </lineage>
</organism>
<dbReference type="Gene3D" id="1.25.40.390">
    <property type="match status" value="1"/>
</dbReference>
<name>A0A4Q0M6T6_9SPHI</name>
<dbReference type="EMBL" id="RXOC01000010">
    <property type="protein sequence ID" value="RXF68705.1"/>
    <property type="molecule type" value="Genomic_DNA"/>
</dbReference>
<dbReference type="InterPro" id="IPR011990">
    <property type="entry name" value="TPR-like_helical_dom_sf"/>
</dbReference>
<evidence type="ECO:0000313" key="3">
    <source>
        <dbReference type="Proteomes" id="UP000290848"/>
    </source>
</evidence>